<keyword evidence="3" id="KW-1185">Reference proteome</keyword>
<dbReference type="EMBL" id="MUIO01000067">
    <property type="protein sequence ID" value="ORC58100.1"/>
    <property type="molecule type" value="Genomic_DNA"/>
</dbReference>
<dbReference type="OrthoDB" id="9789501at2"/>
<name>A0A1X0N451_9PSED</name>
<dbReference type="InterPro" id="IPR014914">
    <property type="entry name" value="RES_dom"/>
</dbReference>
<dbReference type="RefSeq" id="WP_083184081.1">
    <property type="nucleotide sequence ID" value="NZ_CBCRZR010000004.1"/>
</dbReference>
<evidence type="ECO:0000313" key="3">
    <source>
        <dbReference type="Proteomes" id="UP000192815"/>
    </source>
</evidence>
<dbReference type="AlphaFoldDB" id="A0A1X0N451"/>
<feature type="domain" description="RES" evidence="1">
    <location>
        <begin position="12"/>
        <end position="139"/>
    </location>
</feature>
<evidence type="ECO:0000313" key="2">
    <source>
        <dbReference type="EMBL" id="ORC58100.1"/>
    </source>
</evidence>
<evidence type="ECO:0000259" key="1">
    <source>
        <dbReference type="SMART" id="SM00953"/>
    </source>
</evidence>
<dbReference type="Proteomes" id="UP000192815">
    <property type="component" value="Unassembled WGS sequence"/>
</dbReference>
<comment type="caution">
    <text evidence="2">The sequence shown here is derived from an EMBL/GenBank/DDBJ whole genome shotgun (WGS) entry which is preliminary data.</text>
</comment>
<gene>
    <name evidence="2" type="ORF">BZK31_16860</name>
</gene>
<protein>
    <recommendedName>
        <fullName evidence="1">RES domain-containing protein</fullName>
    </recommendedName>
</protein>
<reference evidence="3" key="1">
    <citation type="submission" date="2017-02" db="EMBL/GenBank/DDBJ databases">
        <title>Pseudomonas floridae sp. nov., a novel pathogenic bacterial species isolated from tomato.</title>
        <authorList>
            <person name="Timilsina S."/>
            <person name="Vallad G.E."/>
            <person name="Jones J.B."/>
        </authorList>
    </citation>
    <scope>NUCLEOTIDE SEQUENCE [LARGE SCALE GENOMIC DNA]</scope>
    <source>
        <strain evidence="3">GEV388</strain>
    </source>
</reference>
<accession>A0A1X0N451</accession>
<sequence>MDAWRISRAAFARDCSGQHAAQFGARWNQQDHRALYVTLTPALCALEALMHARELPQDLKLVQLKLPDGPALYHAPDFEQLPSGWDAHPADTPGQQFGTPWLIQGLHLGLILPSSILPQTHILMLNPAHSAAERIEIVDISAFPHWPVSTTTRPRTCPAIS</sequence>
<dbReference type="SMART" id="SM00953">
    <property type="entry name" value="RES"/>
    <property type="match status" value="1"/>
</dbReference>
<dbReference type="Pfam" id="PF08808">
    <property type="entry name" value="RES"/>
    <property type="match status" value="1"/>
</dbReference>
<proteinExistence type="predicted"/>
<organism evidence="2 3">
    <name type="scientific">Pseudomonas floridensis</name>
    <dbReference type="NCBI Taxonomy" id="1958950"/>
    <lineage>
        <taxon>Bacteria</taxon>
        <taxon>Pseudomonadati</taxon>
        <taxon>Pseudomonadota</taxon>
        <taxon>Gammaproteobacteria</taxon>
        <taxon>Pseudomonadales</taxon>
        <taxon>Pseudomonadaceae</taxon>
        <taxon>Pseudomonas</taxon>
    </lineage>
</organism>
<dbReference type="STRING" id="1958950.BZK31_16860"/>